<organism evidence="2 3">
    <name type="scientific">Sphingomonas ursincola</name>
    <dbReference type="NCBI Taxonomy" id="56361"/>
    <lineage>
        <taxon>Bacteria</taxon>
        <taxon>Pseudomonadati</taxon>
        <taxon>Pseudomonadota</taxon>
        <taxon>Alphaproteobacteria</taxon>
        <taxon>Sphingomonadales</taxon>
        <taxon>Sphingomonadaceae</taxon>
        <taxon>Sphingomonas</taxon>
    </lineage>
</organism>
<gene>
    <name evidence="2" type="ORF">FG486_03065</name>
</gene>
<accession>A0A7V8RBB5</accession>
<dbReference type="SMART" id="SM00347">
    <property type="entry name" value="HTH_MARR"/>
    <property type="match status" value="1"/>
</dbReference>
<evidence type="ECO:0000313" key="3">
    <source>
        <dbReference type="Proteomes" id="UP000589292"/>
    </source>
</evidence>
<keyword evidence="3" id="KW-1185">Reference proteome</keyword>
<proteinExistence type="predicted"/>
<dbReference type="PANTHER" id="PTHR33164">
    <property type="entry name" value="TRANSCRIPTIONAL REGULATOR, MARR FAMILY"/>
    <property type="match status" value="1"/>
</dbReference>
<protein>
    <submittedName>
        <fullName evidence="2">MarR family transcriptional regulator</fullName>
    </submittedName>
</protein>
<reference evidence="2 3" key="1">
    <citation type="journal article" date="1994" name="Int. J. Syst. Bacteriol.">
        <title>Phylogenetic positions of novel aerobic, bacteriochlorophyll a-containing bacteria and description of Roseococcus thiosulfatophilus gen. nov., sp. nov., Erythromicrobium ramosum gen. nov., sp. nov., and Erythrobacter litoralis sp. nov.</title>
        <authorList>
            <person name="Yurkov V."/>
            <person name="Stackebrandt E."/>
            <person name="Holmes A."/>
            <person name="Fuerst J.A."/>
            <person name="Hugenholtz P."/>
            <person name="Golecki J."/>
            <person name="Gad'on N."/>
            <person name="Gorlenko V.M."/>
            <person name="Kompantseva E.I."/>
            <person name="Drews G."/>
        </authorList>
    </citation>
    <scope>NUCLEOTIDE SEQUENCE [LARGE SCALE GENOMIC DNA]</scope>
    <source>
        <strain evidence="2 3">KR-99</strain>
    </source>
</reference>
<dbReference type="EMBL" id="VDES01000001">
    <property type="protein sequence ID" value="MBA1373304.1"/>
    <property type="molecule type" value="Genomic_DNA"/>
</dbReference>
<dbReference type="InterPro" id="IPR036388">
    <property type="entry name" value="WH-like_DNA-bd_sf"/>
</dbReference>
<dbReference type="InterPro" id="IPR039422">
    <property type="entry name" value="MarR/SlyA-like"/>
</dbReference>
<dbReference type="PRINTS" id="PR00598">
    <property type="entry name" value="HTHMARR"/>
</dbReference>
<dbReference type="AlphaFoldDB" id="A0A7V8RBB5"/>
<dbReference type="Proteomes" id="UP000589292">
    <property type="component" value="Unassembled WGS sequence"/>
</dbReference>
<dbReference type="Pfam" id="PF12802">
    <property type="entry name" value="MarR_2"/>
    <property type="match status" value="1"/>
</dbReference>
<dbReference type="InterPro" id="IPR000835">
    <property type="entry name" value="HTH_MarR-typ"/>
</dbReference>
<evidence type="ECO:0000313" key="2">
    <source>
        <dbReference type="EMBL" id="MBA1373304.1"/>
    </source>
</evidence>
<feature type="domain" description="HTH marR-type" evidence="1">
    <location>
        <begin position="8"/>
        <end position="139"/>
    </location>
</feature>
<comment type="caution">
    <text evidence="2">The sequence shown here is derived from an EMBL/GenBank/DDBJ whole genome shotgun (WGS) entry which is preliminary data.</text>
</comment>
<dbReference type="InterPro" id="IPR036390">
    <property type="entry name" value="WH_DNA-bd_sf"/>
</dbReference>
<dbReference type="GO" id="GO:0003700">
    <property type="term" value="F:DNA-binding transcription factor activity"/>
    <property type="evidence" value="ECO:0007669"/>
    <property type="project" value="InterPro"/>
</dbReference>
<name>A0A7V8RBB5_9SPHN</name>
<dbReference type="GO" id="GO:0006950">
    <property type="term" value="P:response to stress"/>
    <property type="evidence" value="ECO:0007669"/>
    <property type="project" value="TreeGrafter"/>
</dbReference>
<dbReference type="PROSITE" id="PS50995">
    <property type="entry name" value="HTH_MARR_2"/>
    <property type="match status" value="1"/>
</dbReference>
<dbReference type="PANTHER" id="PTHR33164:SF57">
    <property type="entry name" value="MARR-FAMILY TRANSCRIPTIONAL REGULATOR"/>
    <property type="match status" value="1"/>
</dbReference>
<dbReference type="RefSeq" id="WP_181266400.1">
    <property type="nucleotide sequence ID" value="NZ_BAAAGB010000002.1"/>
</dbReference>
<dbReference type="SUPFAM" id="SSF46785">
    <property type="entry name" value="Winged helix' DNA-binding domain"/>
    <property type="match status" value="1"/>
</dbReference>
<evidence type="ECO:0000259" key="1">
    <source>
        <dbReference type="PROSITE" id="PS50995"/>
    </source>
</evidence>
<dbReference type="Gene3D" id="1.10.10.10">
    <property type="entry name" value="Winged helix-like DNA-binding domain superfamily/Winged helix DNA-binding domain"/>
    <property type="match status" value="1"/>
</dbReference>
<sequence length="153" mass="16770">MKQGQDLRQLVGYQLQRASLIAERDARRALEPFGLSPAKMTALLLIRDNPGCDQTALGHALGINRSSAMRQVNILEERGLIERRPGRDARTNALHLTASGEEQMATMLAAINAADRALVETLTGEEAVLLGAMLERIARQSPRPRPRRALPDA</sequence>